<evidence type="ECO:0000313" key="10">
    <source>
        <dbReference type="Proteomes" id="UP000013232"/>
    </source>
</evidence>
<dbReference type="RefSeq" id="WP_004344367.1">
    <property type="nucleotide sequence ID" value="NZ_AMXE01000097.1"/>
</dbReference>
<feature type="transmembrane region" description="Helical" evidence="7">
    <location>
        <begin position="121"/>
        <end position="140"/>
    </location>
</feature>
<dbReference type="Pfam" id="PF00528">
    <property type="entry name" value="BPD_transp_1"/>
    <property type="match status" value="1"/>
</dbReference>
<dbReference type="Proteomes" id="UP000013232">
    <property type="component" value="Unassembled WGS sequence"/>
</dbReference>
<feature type="domain" description="ABC transmembrane type-1" evidence="8">
    <location>
        <begin position="80"/>
        <end position="262"/>
    </location>
</feature>
<dbReference type="GO" id="GO:0055085">
    <property type="term" value="P:transmembrane transport"/>
    <property type="evidence" value="ECO:0007669"/>
    <property type="project" value="InterPro"/>
</dbReference>
<comment type="subcellular location">
    <subcellularLocation>
        <location evidence="1 7">Cell membrane</location>
        <topology evidence="1 7">Multi-pass membrane protein</topology>
    </subcellularLocation>
</comment>
<accession>N6YXK2</accession>
<dbReference type="GO" id="GO:0005886">
    <property type="term" value="C:plasma membrane"/>
    <property type="evidence" value="ECO:0007669"/>
    <property type="project" value="UniProtKB-SubCell"/>
</dbReference>
<keyword evidence="2 7" id="KW-0813">Transport</keyword>
<evidence type="ECO:0000256" key="4">
    <source>
        <dbReference type="ARBA" id="ARBA00022692"/>
    </source>
</evidence>
<keyword evidence="10" id="KW-1185">Reference proteome</keyword>
<dbReference type="InterPro" id="IPR035906">
    <property type="entry name" value="MetI-like_sf"/>
</dbReference>
<dbReference type="AlphaFoldDB" id="N6YXK2"/>
<evidence type="ECO:0000313" key="9">
    <source>
        <dbReference type="EMBL" id="ENO84674.1"/>
    </source>
</evidence>
<reference evidence="9 10" key="1">
    <citation type="submission" date="2012-09" db="EMBL/GenBank/DDBJ databases">
        <title>Draft Genome Sequences of 6 Strains from Genus Thauera.</title>
        <authorList>
            <person name="Liu B."/>
            <person name="Shapleigh J.P."/>
            <person name="Frostegard A.H."/>
        </authorList>
    </citation>
    <scope>NUCLEOTIDE SEQUENCE [LARGE SCALE GENOMIC DNA]</scope>
    <source>
        <strain evidence="10">47Lol / DSM 12138</strain>
    </source>
</reference>
<dbReference type="SUPFAM" id="SSF161098">
    <property type="entry name" value="MetI-like"/>
    <property type="match status" value="1"/>
</dbReference>
<protein>
    <submittedName>
        <fullName evidence="9">Binding-protein-dependent transporter inner membrane component family protein 48</fullName>
    </submittedName>
</protein>
<evidence type="ECO:0000256" key="2">
    <source>
        <dbReference type="ARBA" id="ARBA00022448"/>
    </source>
</evidence>
<feature type="transmembrane region" description="Helical" evidence="7">
    <location>
        <begin position="91"/>
        <end position="109"/>
    </location>
</feature>
<feature type="transmembrane region" description="Helical" evidence="7">
    <location>
        <begin position="219"/>
        <end position="236"/>
    </location>
</feature>
<evidence type="ECO:0000256" key="5">
    <source>
        <dbReference type="ARBA" id="ARBA00022989"/>
    </source>
</evidence>
<feature type="non-terminal residue" evidence="9">
    <location>
        <position position="1"/>
    </location>
</feature>
<comment type="similarity">
    <text evidence="7">Belongs to the binding-protein-dependent transport system permease family.</text>
</comment>
<dbReference type="STRING" id="1123367.GCA_000621305_02191"/>
<evidence type="ECO:0000259" key="8">
    <source>
        <dbReference type="PROSITE" id="PS50928"/>
    </source>
</evidence>
<evidence type="ECO:0000256" key="7">
    <source>
        <dbReference type="RuleBase" id="RU363032"/>
    </source>
</evidence>
<comment type="caution">
    <text evidence="9">The sequence shown here is derived from an EMBL/GenBank/DDBJ whole genome shotgun (WGS) entry which is preliminary data.</text>
</comment>
<dbReference type="PANTHER" id="PTHR30151:SF38">
    <property type="entry name" value="ALIPHATIC SULFONATES TRANSPORT PERMEASE PROTEIN SSUC-RELATED"/>
    <property type="match status" value="1"/>
</dbReference>
<dbReference type="PROSITE" id="PS50928">
    <property type="entry name" value="ABC_TM1"/>
    <property type="match status" value="1"/>
</dbReference>
<dbReference type="EMBL" id="AMXE01000097">
    <property type="protein sequence ID" value="ENO84674.1"/>
    <property type="molecule type" value="Genomic_DNA"/>
</dbReference>
<evidence type="ECO:0000256" key="3">
    <source>
        <dbReference type="ARBA" id="ARBA00022475"/>
    </source>
</evidence>
<keyword evidence="3" id="KW-1003">Cell membrane</keyword>
<name>N6YXK2_THAL4</name>
<evidence type="ECO:0000256" key="6">
    <source>
        <dbReference type="ARBA" id="ARBA00023136"/>
    </source>
</evidence>
<dbReference type="PANTHER" id="PTHR30151">
    <property type="entry name" value="ALKANE SULFONATE ABC TRANSPORTER-RELATED, MEMBRANE SUBUNIT"/>
    <property type="match status" value="1"/>
</dbReference>
<evidence type="ECO:0000256" key="1">
    <source>
        <dbReference type="ARBA" id="ARBA00004651"/>
    </source>
</evidence>
<dbReference type="Gene3D" id="1.10.3720.10">
    <property type="entry name" value="MetI-like"/>
    <property type="match status" value="1"/>
</dbReference>
<dbReference type="CDD" id="cd06261">
    <property type="entry name" value="TM_PBP2"/>
    <property type="match status" value="1"/>
</dbReference>
<keyword evidence="5 7" id="KW-1133">Transmembrane helix</keyword>
<feature type="transmembrane region" description="Helical" evidence="7">
    <location>
        <begin position="243"/>
        <end position="262"/>
    </location>
</feature>
<keyword evidence="6 7" id="KW-0472">Membrane</keyword>
<keyword evidence="4 7" id="KW-0812">Transmembrane</keyword>
<dbReference type="InterPro" id="IPR000515">
    <property type="entry name" value="MetI-like"/>
</dbReference>
<sequence>APAPLPAGGARPAAGPFTAAPGRVWRSRHFRGLVPPALLLVLWWLATTHEWVSPLVLVPFGQLYDAARDPQVFSSLAEGIVSTFSRLLKGYGVGVGVGLLLGIGMGLSHAFDRIMGPSFHAVRQVAILAWIPLLTAWFGTGDLCKIVFVAIAASKPVVMGAFEGVRSTPAQLLEVGRVLGFSRLKMLRWVILPSSAPSIVTALQLSLIYSWFASIGAEYVIGVMSGGIGSVVIGAQEHFRTDIVLLGVTVIAATGVAMNKALRSLPDYLFRWRRARA</sequence>
<organism evidence="9 10">
    <name type="scientific">Thauera linaloolentis (strain DSM 12138 / JCM 21573 / CCUG 41526 / CIP 105981 / IAM 15112 / NBRC 102519 / 47Lol)</name>
    <dbReference type="NCBI Taxonomy" id="1123367"/>
    <lineage>
        <taxon>Bacteria</taxon>
        <taxon>Pseudomonadati</taxon>
        <taxon>Pseudomonadota</taxon>
        <taxon>Betaproteobacteria</taxon>
        <taxon>Rhodocyclales</taxon>
        <taxon>Zoogloeaceae</taxon>
        <taxon>Thauera</taxon>
    </lineage>
</organism>
<proteinExistence type="inferred from homology"/>
<gene>
    <name evidence="9" type="ORF">C666_16810</name>
</gene>
<dbReference type="eggNOG" id="COG0600">
    <property type="taxonomic scope" value="Bacteria"/>
</dbReference>